<name>X7FAT1_9RHOB</name>
<feature type="domain" description="FAD-binding PCMH-type" evidence="4">
    <location>
        <begin position="1"/>
        <end position="173"/>
    </location>
</feature>
<dbReference type="SMART" id="SM01092">
    <property type="entry name" value="CO_deh_flav_C"/>
    <property type="match status" value="1"/>
</dbReference>
<evidence type="ECO:0000256" key="2">
    <source>
        <dbReference type="ARBA" id="ARBA00022827"/>
    </source>
</evidence>
<dbReference type="SUPFAM" id="SSF55447">
    <property type="entry name" value="CO dehydrogenase flavoprotein C-terminal domain-like"/>
    <property type="match status" value="1"/>
</dbReference>
<dbReference type="Gene3D" id="3.30.43.10">
    <property type="entry name" value="Uridine Diphospho-n-acetylenolpyruvylglucosamine Reductase, domain 2"/>
    <property type="match status" value="1"/>
</dbReference>
<keyword evidence="6" id="KW-1185">Reference proteome</keyword>
<dbReference type="PANTHER" id="PTHR42659">
    <property type="entry name" value="XANTHINE DEHYDROGENASE SUBUNIT C-RELATED"/>
    <property type="match status" value="1"/>
</dbReference>
<dbReference type="InterPro" id="IPR005107">
    <property type="entry name" value="CO_DH_flav_C"/>
</dbReference>
<dbReference type="GO" id="GO:0016491">
    <property type="term" value="F:oxidoreductase activity"/>
    <property type="evidence" value="ECO:0007669"/>
    <property type="project" value="UniProtKB-KW"/>
</dbReference>
<sequence length="281" mass="29426">MTEVLSPLTVDDAIALLVEHDEAMPLAGGATLIAMRNASLVEPSHLVSLDRIAELRGIDRTADGTIRIGAMTRHCDTAACAELTGSLHVLRRAAGMIANRVVRNMGTMGGAVANADPAADYLPALACCDATLEIAGPEGRRSLSIHDYVDDWYETALGEGEIITAIMLPAPVEAPSAYRKIARVSGDYATASCAMALDPDGQGLRVAIGACGPGPLRDRAGEDALRGKLHDPAALAEFAGRLVALADPVDDVRGSAEYRLRLIPRLVASVLSELAPQKETA</sequence>
<evidence type="ECO:0000313" key="5">
    <source>
        <dbReference type="EMBL" id="ETX29189.1"/>
    </source>
</evidence>
<dbReference type="Pfam" id="PF03450">
    <property type="entry name" value="CO_deh_flav_C"/>
    <property type="match status" value="1"/>
</dbReference>
<dbReference type="InterPro" id="IPR016166">
    <property type="entry name" value="FAD-bd_PCMH"/>
</dbReference>
<proteinExistence type="predicted"/>
<dbReference type="PROSITE" id="PS51387">
    <property type="entry name" value="FAD_PCMH"/>
    <property type="match status" value="1"/>
</dbReference>
<keyword evidence="3" id="KW-0560">Oxidoreductase</keyword>
<evidence type="ECO:0000313" key="6">
    <source>
        <dbReference type="Proteomes" id="UP000023430"/>
    </source>
</evidence>
<dbReference type="InterPro" id="IPR002346">
    <property type="entry name" value="Mopterin_DH_FAD-bd"/>
</dbReference>
<dbReference type="EMBL" id="JAME01000011">
    <property type="protein sequence ID" value="ETX29189.1"/>
    <property type="molecule type" value="Genomic_DNA"/>
</dbReference>
<dbReference type="OrthoDB" id="9814706at2"/>
<dbReference type="InterPro" id="IPR051312">
    <property type="entry name" value="Diverse_Substr_Oxidored"/>
</dbReference>
<evidence type="ECO:0000256" key="3">
    <source>
        <dbReference type="ARBA" id="ARBA00023002"/>
    </source>
</evidence>
<dbReference type="InterPro" id="IPR036318">
    <property type="entry name" value="FAD-bd_PCMH-like_sf"/>
</dbReference>
<evidence type="ECO:0000256" key="1">
    <source>
        <dbReference type="ARBA" id="ARBA00022630"/>
    </source>
</evidence>
<dbReference type="AlphaFoldDB" id="X7FAT1"/>
<dbReference type="InterPro" id="IPR016167">
    <property type="entry name" value="FAD-bd_PCMH_sub1"/>
</dbReference>
<gene>
    <name evidence="5" type="ORF">RISW2_01905</name>
</gene>
<dbReference type="Proteomes" id="UP000023430">
    <property type="component" value="Unassembled WGS sequence"/>
</dbReference>
<keyword evidence="1" id="KW-0285">Flavoprotein</keyword>
<dbReference type="Gene3D" id="3.30.465.10">
    <property type="match status" value="1"/>
</dbReference>
<dbReference type="InterPro" id="IPR016169">
    <property type="entry name" value="FAD-bd_PCMH_sub2"/>
</dbReference>
<dbReference type="SUPFAM" id="SSF56176">
    <property type="entry name" value="FAD-binding/transporter-associated domain-like"/>
    <property type="match status" value="1"/>
</dbReference>
<dbReference type="STRING" id="1449351.RISW2_01905"/>
<protein>
    <submittedName>
        <fullName evidence="5">Carbon monoxide dehydrogenase medium subunit</fullName>
    </submittedName>
</protein>
<dbReference type="eggNOG" id="COG1319">
    <property type="taxonomic scope" value="Bacteria"/>
</dbReference>
<organism evidence="5 6">
    <name type="scientific">Roseivivax isoporae LMG 25204</name>
    <dbReference type="NCBI Taxonomy" id="1449351"/>
    <lineage>
        <taxon>Bacteria</taxon>
        <taxon>Pseudomonadati</taxon>
        <taxon>Pseudomonadota</taxon>
        <taxon>Alphaproteobacteria</taxon>
        <taxon>Rhodobacterales</taxon>
        <taxon>Roseobacteraceae</taxon>
        <taxon>Roseivivax</taxon>
    </lineage>
</organism>
<dbReference type="RefSeq" id="WP_043769256.1">
    <property type="nucleotide sequence ID" value="NZ_JAME01000011.1"/>
</dbReference>
<evidence type="ECO:0000259" key="4">
    <source>
        <dbReference type="PROSITE" id="PS51387"/>
    </source>
</evidence>
<reference evidence="5 6" key="1">
    <citation type="submission" date="2014-01" db="EMBL/GenBank/DDBJ databases">
        <title>Roseivivax isoporae LMG 25204 Genome Sequencing.</title>
        <authorList>
            <person name="Lai Q."/>
            <person name="Li G."/>
            <person name="Shao Z."/>
        </authorList>
    </citation>
    <scope>NUCLEOTIDE SEQUENCE [LARGE SCALE GENOMIC DNA]</scope>
    <source>
        <strain evidence="5 6">LMG 25204</strain>
    </source>
</reference>
<dbReference type="GO" id="GO:0071949">
    <property type="term" value="F:FAD binding"/>
    <property type="evidence" value="ECO:0007669"/>
    <property type="project" value="InterPro"/>
</dbReference>
<comment type="caution">
    <text evidence="5">The sequence shown here is derived from an EMBL/GenBank/DDBJ whole genome shotgun (WGS) entry which is preliminary data.</text>
</comment>
<accession>X7FAT1</accession>
<keyword evidence="2" id="KW-0274">FAD</keyword>
<dbReference type="Gene3D" id="3.30.390.50">
    <property type="entry name" value="CO dehydrogenase flavoprotein, C-terminal domain"/>
    <property type="match status" value="1"/>
</dbReference>
<dbReference type="InterPro" id="IPR036683">
    <property type="entry name" value="CO_DH_flav_C_dom_sf"/>
</dbReference>
<dbReference type="Pfam" id="PF00941">
    <property type="entry name" value="FAD_binding_5"/>
    <property type="match status" value="1"/>
</dbReference>
<dbReference type="PANTHER" id="PTHR42659:SF2">
    <property type="entry name" value="XANTHINE DEHYDROGENASE SUBUNIT C-RELATED"/>
    <property type="match status" value="1"/>
</dbReference>